<evidence type="ECO:0000313" key="2">
    <source>
        <dbReference type="Proteomes" id="UP000243459"/>
    </source>
</evidence>
<gene>
    <name evidence="1" type="ORF">A4U43_C03F9300</name>
</gene>
<dbReference type="AlphaFoldDB" id="A0A5P1F8J7"/>
<reference evidence="2" key="1">
    <citation type="journal article" date="2017" name="Nat. Commun.">
        <title>The asparagus genome sheds light on the origin and evolution of a young Y chromosome.</title>
        <authorList>
            <person name="Harkess A."/>
            <person name="Zhou J."/>
            <person name="Xu C."/>
            <person name="Bowers J.E."/>
            <person name="Van der Hulst R."/>
            <person name="Ayyampalayam S."/>
            <person name="Mercati F."/>
            <person name="Riccardi P."/>
            <person name="McKain M.R."/>
            <person name="Kakrana A."/>
            <person name="Tang H."/>
            <person name="Ray J."/>
            <person name="Groenendijk J."/>
            <person name="Arikit S."/>
            <person name="Mathioni S.M."/>
            <person name="Nakano M."/>
            <person name="Shan H."/>
            <person name="Telgmann-Rauber A."/>
            <person name="Kanno A."/>
            <person name="Yue Z."/>
            <person name="Chen H."/>
            <person name="Li W."/>
            <person name="Chen Y."/>
            <person name="Xu X."/>
            <person name="Zhang Y."/>
            <person name="Luo S."/>
            <person name="Chen H."/>
            <person name="Gao J."/>
            <person name="Mao Z."/>
            <person name="Pires J.C."/>
            <person name="Luo M."/>
            <person name="Kudrna D."/>
            <person name="Wing R.A."/>
            <person name="Meyers B.C."/>
            <person name="Yi K."/>
            <person name="Kong H."/>
            <person name="Lavrijsen P."/>
            <person name="Sunseri F."/>
            <person name="Falavigna A."/>
            <person name="Ye Y."/>
            <person name="Leebens-Mack J.H."/>
            <person name="Chen G."/>
        </authorList>
    </citation>
    <scope>NUCLEOTIDE SEQUENCE [LARGE SCALE GENOMIC DNA]</scope>
    <source>
        <strain evidence="2">cv. DH0086</strain>
    </source>
</reference>
<dbReference type="EMBL" id="CM007383">
    <property type="protein sequence ID" value="ONK74706.1"/>
    <property type="molecule type" value="Genomic_DNA"/>
</dbReference>
<name>A0A5P1F8J7_ASPOF</name>
<organism evidence="1 2">
    <name type="scientific">Asparagus officinalis</name>
    <name type="common">Garden asparagus</name>
    <dbReference type="NCBI Taxonomy" id="4686"/>
    <lineage>
        <taxon>Eukaryota</taxon>
        <taxon>Viridiplantae</taxon>
        <taxon>Streptophyta</taxon>
        <taxon>Embryophyta</taxon>
        <taxon>Tracheophyta</taxon>
        <taxon>Spermatophyta</taxon>
        <taxon>Magnoliopsida</taxon>
        <taxon>Liliopsida</taxon>
        <taxon>Asparagales</taxon>
        <taxon>Asparagaceae</taxon>
        <taxon>Asparagoideae</taxon>
        <taxon>Asparagus</taxon>
    </lineage>
</organism>
<evidence type="ECO:0000313" key="1">
    <source>
        <dbReference type="EMBL" id="ONK74706.1"/>
    </source>
</evidence>
<proteinExistence type="predicted"/>
<sequence length="66" mass="7611">MASREGFVYIAKLAEQDERYDGKISRLRSTAALQIDPDFSIKKRWSSCHTRGPVEEEVSLCSEFRD</sequence>
<dbReference type="Gramene" id="ONK74706">
    <property type="protein sequence ID" value="ONK74706"/>
    <property type="gene ID" value="A4U43_C03F9300"/>
</dbReference>
<protein>
    <submittedName>
        <fullName evidence="1">Uncharacterized protein</fullName>
    </submittedName>
</protein>
<keyword evidence="2" id="KW-1185">Reference proteome</keyword>
<dbReference type="Proteomes" id="UP000243459">
    <property type="component" value="Chromosome 3"/>
</dbReference>
<accession>A0A5P1F8J7</accession>